<dbReference type="RefSeq" id="WP_184261579.1">
    <property type="nucleotide sequence ID" value="NZ_JACHIH010000035.1"/>
</dbReference>
<dbReference type="Pfam" id="PF02600">
    <property type="entry name" value="DsbB"/>
    <property type="match status" value="1"/>
</dbReference>
<feature type="transmembrane region" description="Helical" evidence="5">
    <location>
        <begin position="84"/>
        <end position="106"/>
    </location>
</feature>
<dbReference type="GO" id="GO:0016020">
    <property type="term" value="C:membrane"/>
    <property type="evidence" value="ECO:0007669"/>
    <property type="project" value="UniProtKB-SubCell"/>
</dbReference>
<evidence type="ECO:0000256" key="2">
    <source>
        <dbReference type="ARBA" id="ARBA00022692"/>
    </source>
</evidence>
<comment type="caution">
    <text evidence="6">The sequence shown here is derived from an EMBL/GenBank/DDBJ whole genome shotgun (WGS) entry which is preliminary data.</text>
</comment>
<name>A0A7W7Z7G0_9BRAD</name>
<evidence type="ECO:0000256" key="5">
    <source>
        <dbReference type="SAM" id="Phobius"/>
    </source>
</evidence>
<reference evidence="6 7" key="1">
    <citation type="submission" date="2020-08" db="EMBL/GenBank/DDBJ databases">
        <title>Genomic Encyclopedia of Type Strains, Phase IV (KMG-IV): sequencing the most valuable type-strain genomes for metagenomic binning, comparative biology and taxonomic classification.</title>
        <authorList>
            <person name="Goeker M."/>
        </authorList>
    </citation>
    <scope>NUCLEOTIDE SEQUENCE [LARGE SCALE GENOMIC DNA]</scope>
    <source>
        <strain evidence="6 7">DSM 12706</strain>
    </source>
</reference>
<protein>
    <submittedName>
        <fullName evidence="6">Disulfide bond formation protein DsbB</fullName>
    </submittedName>
</protein>
<dbReference type="PIRSF" id="PIRSF033913">
    <property type="entry name" value="S-S_format_DsbB"/>
    <property type="match status" value="1"/>
</dbReference>
<dbReference type="InterPro" id="IPR003752">
    <property type="entry name" value="DiS_bond_form_DsbB/BdbC"/>
</dbReference>
<dbReference type="InterPro" id="IPR024199">
    <property type="entry name" value="Uncharacterised_DsbB"/>
</dbReference>
<dbReference type="Proteomes" id="UP000542353">
    <property type="component" value="Unassembled WGS sequence"/>
</dbReference>
<evidence type="ECO:0000256" key="1">
    <source>
        <dbReference type="ARBA" id="ARBA00004141"/>
    </source>
</evidence>
<sequence length="183" mass="19016">MALNNLADTRSKAGPADARRNAARWAALSVAVIGGAALGGAWFFQLALNLVPCPLCLEQRYAYYLAIPLALAIALLARRGVPRGLLLGGLAVLALVMLGNAGLAAYHAGVEWGFWPGPSDCSGPIVDFSRGGLLDKLDSVKVVRCDEVQWRFLGLSLAGYNVLVSLAMAALAGRGAAALGSKK</sequence>
<dbReference type="GO" id="GO:0006457">
    <property type="term" value="P:protein folding"/>
    <property type="evidence" value="ECO:0007669"/>
    <property type="project" value="InterPro"/>
</dbReference>
<dbReference type="SUPFAM" id="SSF158442">
    <property type="entry name" value="DsbB-like"/>
    <property type="match status" value="1"/>
</dbReference>
<feature type="transmembrane region" description="Helical" evidence="5">
    <location>
        <begin position="60"/>
        <end position="77"/>
    </location>
</feature>
<dbReference type="AlphaFoldDB" id="A0A7W7Z7G0"/>
<dbReference type="EMBL" id="JACHIH010000035">
    <property type="protein sequence ID" value="MBB5049389.1"/>
    <property type="molecule type" value="Genomic_DNA"/>
</dbReference>
<gene>
    <name evidence="6" type="ORF">HNR60_004166</name>
</gene>
<keyword evidence="2 5" id="KW-0812">Transmembrane</keyword>
<accession>A0A7W7Z7G0</accession>
<organism evidence="6 7">
    <name type="scientific">Rhodopseudomonas rhenobacensis</name>
    <dbReference type="NCBI Taxonomy" id="87461"/>
    <lineage>
        <taxon>Bacteria</taxon>
        <taxon>Pseudomonadati</taxon>
        <taxon>Pseudomonadota</taxon>
        <taxon>Alphaproteobacteria</taxon>
        <taxon>Hyphomicrobiales</taxon>
        <taxon>Nitrobacteraceae</taxon>
        <taxon>Rhodopseudomonas</taxon>
    </lineage>
</organism>
<evidence type="ECO:0000313" key="6">
    <source>
        <dbReference type="EMBL" id="MBB5049389.1"/>
    </source>
</evidence>
<keyword evidence="4 5" id="KW-0472">Membrane</keyword>
<keyword evidence="3 5" id="KW-1133">Transmembrane helix</keyword>
<dbReference type="GO" id="GO:0015035">
    <property type="term" value="F:protein-disulfide reductase activity"/>
    <property type="evidence" value="ECO:0007669"/>
    <property type="project" value="InterPro"/>
</dbReference>
<comment type="subcellular location">
    <subcellularLocation>
        <location evidence="1">Membrane</location>
        <topology evidence="1">Multi-pass membrane protein</topology>
    </subcellularLocation>
</comment>
<feature type="transmembrane region" description="Helical" evidence="5">
    <location>
        <begin position="152"/>
        <end position="173"/>
    </location>
</feature>
<evidence type="ECO:0000256" key="4">
    <source>
        <dbReference type="ARBA" id="ARBA00023136"/>
    </source>
</evidence>
<dbReference type="Gene3D" id="1.20.1550.10">
    <property type="entry name" value="DsbB-like"/>
    <property type="match status" value="1"/>
</dbReference>
<evidence type="ECO:0000313" key="7">
    <source>
        <dbReference type="Proteomes" id="UP000542353"/>
    </source>
</evidence>
<proteinExistence type="predicted"/>
<dbReference type="InterPro" id="IPR023380">
    <property type="entry name" value="DsbB-like_sf"/>
</dbReference>
<feature type="transmembrane region" description="Helical" evidence="5">
    <location>
        <begin position="25"/>
        <end position="48"/>
    </location>
</feature>
<evidence type="ECO:0000256" key="3">
    <source>
        <dbReference type="ARBA" id="ARBA00022989"/>
    </source>
</evidence>
<keyword evidence="7" id="KW-1185">Reference proteome</keyword>